<dbReference type="PANTHER" id="PTHR36986:SF1">
    <property type="entry name" value="UPF0643 PROTEIN PB2B2.08"/>
    <property type="match status" value="1"/>
</dbReference>
<sequence length="304" mass="34120">MTEPQLQNLRIKRLESKETIKKKYSNKTMGSPGYTIALPAQAPNLKEPNVKITELPPTPPSPNKSIPLRSITLRDPALITTEFDAHRFQAAAYTQLISAAVPKFPTQAPTPTTPPNSTPSDSLITSPYNKPGHYLSLSTPPLPLPSLLLAVALTSLQPTLPTYATAHYTSALNLDVVLDVLCALVKREGLKWPETRFYVVVFRSKLKDNIDNDYLYKLDEESHAEACASGGLLKYWFGKSDLERRNLATCFWHSREDAYRGGLGPWHKKARAAGRELYEHITFTTHWFTVLEGVEGYTFEDHRQ</sequence>
<comment type="caution">
    <text evidence="1">The sequence shown here is derived from an EMBL/GenBank/DDBJ whole genome shotgun (WGS) entry which is preliminary data.</text>
</comment>
<evidence type="ECO:0000313" key="1">
    <source>
        <dbReference type="EMBL" id="KAF5846387.1"/>
    </source>
</evidence>
<dbReference type="AlphaFoldDB" id="A0A8H5ZBQ3"/>
<dbReference type="Proteomes" id="UP000624244">
    <property type="component" value="Unassembled WGS sequence"/>
</dbReference>
<evidence type="ECO:0000313" key="2">
    <source>
        <dbReference type="Proteomes" id="UP000624244"/>
    </source>
</evidence>
<dbReference type="InterPro" id="IPR011008">
    <property type="entry name" value="Dimeric_a/b-barrel"/>
</dbReference>
<accession>A0A8H5ZBQ3</accession>
<dbReference type="EMBL" id="WNKQ01000016">
    <property type="protein sequence ID" value="KAF5846387.1"/>
    <property type="molecule type" value="Genomic_DNA"/>
</dbReference>
<protein>
    <submittedName>
        <fullName evidence="1">Uncharacterized protein</fullName>
    </submittedName>
</protein>
<proteinExistence type="predicted"/>
<dbReference type="SUPFAM" id="SSF54909">
    <property type="entry name" value="Dimeric alpha+beta barrel"/>
    <property type="match status" value="1"/>
</dbReference>
<reference evidence="1" key="1">
    <citation type="submission" date="2019-11" db="EMBL/GenBank/DDBJ databases">
        <title>Bipolaris sorokiniana Genome sequencing.</title>
        <authorList>
            <person name="Wang H."/>
        </authorList>
    </citation>
    <scope>NUCLEOTIDE SEQUENCE</scope>
</reference>
<gene>
    <name evidence="1" type="ORF">GGP41_003765</name>
</gene>
<dbReference type="PANTHER" id="PTHR36986">
    <property type="entry name" value="UPF0643 PROTEIN PB2B2.08"/>
    <property type="match status" value="1"/>
</dbReference>
<name>A0A8H5ZBQ3_COCSA</name>
<organism evidence="1 2">
    <name type="scientific">Cochliobolus sativus</name>
    <name type="common">Common root rot and spot blotch fungus</name>
    <name type="synonym">Bipolaris sorokiniana</name>
    <dbReference type="NCBI Taxonomy" id="45130"/>
    <lineage>
        <taxon>Eukaryota</taxon>
        <taxon>Fungi</taxon>
        <taxon>Dikarya</taxon>
        <taxon>Ascomycota</taxon>
        <taxon>Pezizomycotina</taxon>
        <taxon>Dothideomycetes</taxon>
        <taxon>Pleosporomycetidae</taxon>
        <taxon>Pleosporales</taxon>
        <taxon>Pleosporineae</taxon>
        <taxon>Pleosporaceae</taxon>
        <taxon>Bipolaris</taxon>
    </lineage>
</organism>